<evidence type="ECO:0000313" key="2">
    <source>
        <dbReference type="Proteomes" id="UP000235220"/>
    </source>
</evidence>
<dbReference type="KEGG" id="jre:109020813"/>
<dbReference type="SUPFAM" id="SSF56672">
    <property type="entry name" value="DNA/RNA polymerases"/>
    <property type="match status" value="1"/>
</dbReference>
<dbReference type="Proteomes" id="UP000235220">
    <property type="component" value="Chromosome 12"/>
</dbReference>
<name>A0A2I4HRW6_JUGRE</name>
<dbReference type="InterPro" id="IPR043502">
    <property type="entry name" value="DNA/RNA_pol_sf"/>
</dbReference>
<proteinExistence type="predicted"/>
<dbReference type="AlphaFoldDB" id="A0A2I4HRW6"/>
<sequence>MVISWNQSAFIPNRLISDNIMVAYELLHSMKLKQKGKEGTMAIKLDMSKAYDRVEWSFLENLMLKMGFGKKWTDLVMECVRSVSYVVLTNGEVGEVLLPSRESKGLIKGTAVSRGGLRINHLLFADDCVIFCRAKLIEWYQIRDLLVLYESASGQTLNKEKTNLFFKSNSRMEANEFILQQVNGARCNDYNRYLDLPTVVGRSKYNTFKSLKERTWIRINSWNTKFVSSAGKEILIKSVLQAIPAYIMSVFKLPGLLLKEMERNSLEIMEGNGDSQEPGRPGV</sequence>
<feature type="domain" description="Reverse transcriptase" evidence="1">
    <location>
        <begin position="3"/>
        <end position="166"/>
    </location>
</feature>
<dbReference type="InterPro" id="IPR000477">
    <property type="entry name" value="RT_dom"/>
</dbReference>
<dbReference type="GeneID" id="109020813"/>
<evidence type="ECO:0000313" key="3">
    <source>
        <dbReference type="RefSeq" id="XP_018858877.1"/>
    </source>
</evidence>
<dbReference type="Gramene" id="Jr12_06600_p1">
    <property type="protein sequence ID" value="cds.Jr12_06600_p1"/>
    <property type="gene ID" value="Jr12_06600"/>
</dbReference>
<dbReference type="STRING" id="51240.A0A2I4HRW6"/>
<protein>
    <submittedName>
        <fullName evidence="3">Uncharacterized protein LOC109020813</fullName>
    </submittedName>
</protein>
<dbReference type="RefSeq" id="XP_018858877.1">
    <property type="nucleotide sequence ID" value="XM_019003332.1"/>
</dbReference>
<dbReference type="PANTHER" id="PTHR33116:SF86">
    <property type="entry name" value="REVERSE TRANSCRIPTASE DOMAIN-CONTAINING PROTEIN"/>
    <property type="match status" value="1"/>
</dbReference>
<dbReference type="OrthoDB" id="1936608at2759"/>
<gene>
    <name evidence="3" type="primary">LOC109020813</name>
</gene>
<dbReference type="Pfam" id="PF00078">
    <property type="entry name" value="RVT_1"/>
    <property type="match status" value="1"/>
</dbReference>
<dbReference type="PANTHER" id="PTHR33116">
    <property type="entry name" value="REVERSE TRANSCRIPTASE ZINC-BINDING DOMAIN-CONTAINING PROTEIN-RELATED-RELATED"/>
    <property type="match status" value="1"/>
</dbReference>
<organism evidence="2 3">
    <name type="scientific">Juglans regia</name>
    <name type="common">English walnut</name>
    <dbReference type="NCBI Taxonomy" id="51240"/>
    <lineage>
        <taxon>Eukaryota</taxon>
        <taxon>Viridiplantae</taxon>
        <taxon>Streptophyta</taxon>
        <taxon>Embryophyta</taxon>
        <taxon>Tracheophyta</taxon>
        <taxon>Spermatophyta</taxon>
        <taxon>Magnoliopsida</taxon>
        <taxon>eudicotyledons</taxon>
        <taxon>Gunneridae</taxon>
        <taxon>Pentapetalae</taxon>
        <taxon>rosids</taxon>
        <taxon>fabids</taxon>
        <taxon>Fagales</taxon>
        <taxon>Juglandaceae</taxon>
        <taxon>Juglans</taxon>
    </lineage>
</organism>
<evidence type="ECO:0000259" key="1">
    <source>
        <dbReference type="Pfam" id="PF00078"/>
    </source>
</evidence>
<keyword evidence="2" id="KW-1185">Reference proteome</keyword>
<reference evidence="3" key="1">
    <citation type="submission" date="2025-08" db="UniProtKB">
        <authorList>
            <consortium name="RefSeq"/>
        </authorList>
    </citation>
    <scope>IDENTIFICATION</scope>
    <source>
        <tissue evidence="3">Leaves</tissue>
    </source>
</reference>
<accession>A0A2I4HRW6</accession>